<protein>
    <submittedName>
        <fullName evidence="4">FAD-binding protein</fullName>
    </submittedName>
</protein>
<dbReference type="AlphaFoldDB" id="A0A395LNW1"/>
<dbReference type="Proteomes" id="UP000254101">
    <property type="component" value="Unassembled WGS sequence"/>
</dbReference>
<evidence type="ECO:0000313" key="4">
    <source>
        <dbReference type="EMBL" id="RDS77204.1"/>
    </source>
</evidence>
<evidence type="ECO:0000256" key="2">
    <source>
        <dbReference type="ARBA" id="ARBA00022827"/>
    </source>
</evidence>
<dbReference type="RefSeq" id="WP_115491425.1">
    <property type="nucleotide sequence ID" value="NZ_JACHWW010000001.1"/>
</dbReference>
<dbReference type="Gene3D" id="3.40.462.10">
    <property type="entry name" value="FAD-linked oxidases, C-terminal domain"/>
    <property type="match status" value="1"/>
</dbReference>
<dbReference type="InterPro" id="IPR036318">
    <property type="entry name" value="FAD-bd_PCMH-like_sf"/>
</dbReference>
<dbReference type="OrthoDB" id="1489106at2"/>
<dbReference type="InterPro" id="IPR010031">
    <property type="entry name" value="FAD_lactone_oxidase-like"/>
</dbReference>
<evidence type="ECO:0000256" key="1">
    <source>
        <dbReference type="ARBA" id="ARBA00022630"/>
    </source>
</evidence>
<organism evidence="4 5">
    <name type="scientific">Alteriqipengyuania lutimaris</name>
    <dbReference type="NCBI Taxonomy" id="1538146"/>
    <lineage>
        <taxon>Bacteria</taxon>
        <taxon>Pseudomonadati</taxon>
        <taxon>Pseudomonadota</taxon>
        <taxon>Alphaproteobacteria</taxon>
        <taxon>Sphingomonadales</taxon>
        <taxon>Erythrobacteraceae</taxon>
        <taxon>Alteriqipengyuania</taxon>
    </lineage>
</organism>
<dbReference type="Gene3D" id="3.30.465.10">
    <property type="match status" value="1"/>
</dbReference>
<evidence type="ECO:0000259" key="3">
    <source>
        <dbReference type="PROSITE" id="PS51387"/>
    </source>
</evidence>
<accession>A0A395LNW1</accession>
<gene>
    <name evidence="4" type="ORF">DL238_05960</name>
</gene>
<dbReference type="PROSITE" id="PS51387">
    <property type="entry name" value="FAD_PCMH"/>
    <property type="match status" value="1"/>
</dbReference>
<dbReference type="PANTHER" id="PTHR43762:SF1">
    <property type="entry name" value="D-ARABINONO-1,4-LACTONE OXIDASE"/>
    <property type="match status" value="1"/>
</dbReference>
<name>A0A395LNW1_9SPHN</name>
<dbReference type="InterPro" id="IPR006094">
    <property type="entry name" value="Oxid_FAD_bind_N"/>
</dbReference>
<dbReference type="GO" id="GO:0016899">
    <property type="term" value="F:oxidoreductase activity, acting on the CH-OH group of donors, oxygen as acceptor"/>
    <property type="evidence" value="ECO:0007669"/>
    <property type="project" value="InterPro"/>
</dbReference>
<dbReference type="SUPFAM" id="SSF56176">
    <property type="entry name" value="FAD-binding/transporter-associated domain-like"/>
    <property type="match status" value="1"/>
</dbReference>
<dbReference type="InterPro" id="IPR016170">
    <property type="entry name" value="Cytok_DH_C_sf"/>
</dbReference>
<dbReference type="SUPFAM" id="SSF55103">
    <property type="entry name" value="FAD-linked oxidases, C-terminal domain"/>
    <property type="match status" value="1"/>
</dbReference>
<dbReference type="EMBL" id="QRBB01000001">
    <property type="protein sequence ID" value="RDS77204.1"/>
    <property type="molecule type" value="Genomic_DNA"/>
</dbReference>
<dbReference type="InterPro" id="IPR016169">
    <property type="entry name" value="FAD-bd_PCMH_sub2"/>
</dbReference>
<reference evidence="4 5" key="1">
    <citation type="submission" date="2018-07" db="EMBL/GenBank/DDBJ databases">
        <title>Erythrobacter nanhaiensis sp. nov., a novel member of the genus Erythrobacter isolated from the South China Sea.</title>
        <authorList>
            <person name="Chen X."/>
            <person name="Liu J."/>
        </authorList>
    </citation>
    <scope>NUCLEOTIDE SEQUENCE [LARGE SCALE GENOMIC DNA]</scope>
    <source>
        <strain evidence="4 5">S-5</strain>
    </source>
</reference>
<keyword evidence="2" id="KW-0274">FAD</keyword>
<sequence>MTTKPDGWPRNIKLHSRTYRNWSQTIVVDDLYTCEPADADEVAQVCNWAKDQSPPWQVRPRGCRHGWSPLTIGEETKPMADLIIMDMTKSLTSLEMIPASTGKPPMVKAGAGVTMDALLTFLQQQSGGSGTANGYSFAHTPAPGNLTVGGVLAIDGHGTAIPNDNENFDTAYGSLSNQIVSFDAVVSDDSGTYAVKTFERGSAETDALLVHAGRLTIVSATLQVIENYNLRCQSRMDIHWQDLFAPPITSVETPDSLDSFLEQSGRVEAIWYPFTDEPWLKVWTAMPTQPAGSKLVTAPYNYPFSDNLPTIVTTLLKALTSGLPSLTPDFEKAFATFTKFELSKNGLSDLWGASMNTLLYIKDETLRVTANGYAIQMKRADVQQSVHDFAVQFNDMLHAYQAKGRYPVNAPLEIRVTGLDDPSHIVTPGGGDAQTPLISALTCDEDARSNGWDCAVWFDVLTLPGTKYENDFYSELEDWFVQRFPAPEYRLMPEWSKGWAYTEKGGAWTNGEFFAMMREAFSDGRDATSDWNYVVRTMAKYDSAGLFATPLLSELFVDSL</sequence>
<dbReference type="InterPro" id="IPR015213">
    <property type="entry name" value="Cholesterol_OX_subst-bd"/>
</dbReference>
<keyword evidence="1" id="KW-0285">Flavoprotein</keyword>
<dbReference type="InterPro" id="IPR016164">
    <property type="entry name" value="FAD-linked_Oxase-like_C"/>
</dbReference>
<evidence type="ECO:0000313" key="5">
    <source>
        <dbReference type="Proteomes" id="UP000254101"/>
    </source>
</evidence>
<dbReference type="Pfam" id="PF09129">
    <property type="entry name" value="Chol_subst-bind"/>
    <property type="match status" value="1"/>
</dbReference>
<feature type="domain" description="FAD-binding PCMH-type" evidence="3">
    <location>
        <begin position="25"/>
        <end position="227"/>
    </location>
</feature>
<keyword evidence="5" id="KW-1185">Reference proteome</keyword>
<dbReference type="InterPro" id="IPR016166">
    <property type="entry name" value="FAD-bd_PCMH"/>
</dbReference>
<dbReference type="Gene3D" id="3.30.43.10">
    <property type="entry name" value="Uridine Diphospho-n-acetylenolpyruvylglucosamine Reductase, domain 2"/>
    <property type="match status" value="1"/>
</dbReference>
<proteinExistence type="predicted"/>
<dbReference type="PANTHER" id="PTHR43762">
    <property type="entry name" value="L-GULONOLACTONE OXIDASE"/>
    <property type="match status" value="1"/>
</dbReference>
<dbReference type="InterPro" id="IPR016167">
    <property type="entry name" value="FAD-bd_PCMH_sub1"/>
</dbReference>
<comment type="caution">
    <text evidence="4">The sequence shown here is derived from an EMBL/GenBank/DDBJ whole genome shotgun (WGS) entry which is preliminary data.</text>
</comment>
<dbReference type="GO" id="GO:0071949">
    <property type="term" value="F:FAD binding"/>
    <property type="evidence" value="ECO:0007669"/>
    <property type="project" value="InterPro"/>
</dbReference>
<dbReference type="Pfam" id="PF01565">
    <property type="entry name" value="FAD_binding_4"/>
    <property type="match status" value="1"/>
</dbReference>